<accession>A0ABD3GAL5</accession>
<reference evidence="1 2" key="1">
    <citation type="submission" date="2024-09" db="EMBL/GenBank/DDBJ databases">
        <title>Genome sequencing and assembly of Phytophthora oleae, isolate VK10A, causative agent of rot of olive drupes.</title>
        <authorList>
            <person name="Conti Taguali S."/>
            <person name="Riolo M."/>
            <person name="La Spada F."/>
            <person name="Cacciola S.O."/>
            <person name="Dionisio G."/>
        </authorList>
    </citation>
    <scope>NUCLEOTIDE SEQUENCE [LARGE SCALE GENOMIC DNA]</scope>
    <source>
        <strain evidence="1 2">VK10A</strain>
    </source>
</reference>
<dbReference type="Proteomes" id="UP001632037">
    <property type="component" value="Unassembled WGS sequence"/>
</dbReference>
<evidence type="ECO:0000313" key="1">
    <source>
        <dbReference type="EMBL" id="KAL3674194.1"/>
    </source>
</evidence>
<comment type="caution">
    <text evidence="1">The sequence shown here is derived from an EMBL/GenBank/DDBJ whole genome shotgun (WGS) entry which is preliminary data.</text>
</comment>
<gene>
    <name evidence="1" type="ORF">V7S43_000154</name>
</gene>
<dbReference type="AlphaFoldDB" id="A0ABD3GAL5"/>
<proteinExistence type="predicted"/>
<organism evidence="1 2">
    <name type="scientific">Phytophthora oleae</name>
    <dbReference type="NCBI Taxonomy" id="2107226"/>
    <lineage>
        <taxon>Eukaryota</taxon>
        <taxon>Sar</taxon>
        <taxon>Stramenopiles</taxon>
        <taxon>Oomycota</taxon>
        <taxon>Peronosporomycetes</taxon>
        <taxon>Peronosporales</taxon>
        <taxon>Peronosporaceae</taxon>
        <taxon>Phytophthora</taxon>
    </lineage>
</organism>
<protein>
    <submittedName>
        <fullName evidence="1">Uncharacterized protein</fullName>
    </submittedName>
</protein>
<keyword evidence="2" id="KW-1185">Reference proteome</keyword>
<name>A0ABD3GAL5_9STRA</name>
<evidence type="ECO:0000313" key="2">
    <source>
        <dbReference type="Proteomes" id="UP001632037"/>
    </source>
</evidence>
<dbReference type="EMBL" id="JBIMZQ010000001">
    <property type="protein sequence ID" value="KAL3674194.1"/>
    <property type="molecule type" value="Genomic_DNA"/>
</dbReference>
<sequence>MSKSVSSKQVRNAIRDASECTHPSLDEAYRVINFAEQTKVTDKLHDRDYRNLSYQEYLSQYVHDTSIDDDTFNILKEVKLQCFKNYLESDSEPSRSLNIRLCTTVRSSTNESSEIEL</sequence>